<dbReference type="EMBL" id="JACGWL010000003">
    <property type="protein sequence ID" value="KAK4406162.1"/>
    <property type="molecule type" value="Genomic_DNA"/>
</dbReference>
<dbReference type="Proteomes" id="UP001289374">
    <property type="component" value="Unassembled WGS sequence"/>
</dbReference>
<dbReference type="PANTHER" id="PTHR34958:SF1">
    <property type="entry name" value="ARMADILLO-LIKE HELICAL DOMAIN-CONTAINING PROTEIN"/>
    <property type="match status" value="1"/>
</dbReference>
<name>A0AAE1X6D9_9LAMI</name>
<feature type="compositionally biased region" description="Low complexity" evidence="1">
    <location>
        <begin position="12"/>
        <end position="27"/>
    </location>
</feature>
<evidence type="ECO:0000256" key="1">
    <source>
        <dbReference type="SAM" id="MobiDB-lite"/>
    </source>
</evidence>
<dbReference type="AlphaFoldDB" id="A0AAE1X6D9"/>
<reference evidence="2" key="1">
    <citation type="submission" date="2020-06" db="EMBL/GenBank/DDBJ databases">
        <authorList>
            <person name="Li T."/>
            <person name="Hu X."/>
            <person name="Zhang T."/>
            <person name="Song X."/>
            <person name="Zhang H."/>
            <person name="Dai N."/>
            <person name="Sheng W."/>
            <person name="Hou X."/>
            <person name="Wei L."/>
        </authorList>
    </citation>
    <scope>NUCLEOTIDE SEQUENCE</scope>
    <source>
        <strain evidence="2">K16</strain>
        <tissue evidence="2">Leaf</tissue>
    </source>
</reference>
<gene>
    <name evidence="2" type="ORF">Sango_0622700</name>
</gene>
<sequence>MMYSPSRSPGISRLQLAAPSASRLRSSSMKKPPEPLRRAVADCLSAAAPSHLEASRTGVREKDGYLYKSVSQWQDYLAAHATIDLAYGMILEHTLAERERSPAVVARCVALLKRYLLRYLFEVDRRARILNRV</sequence>
<reference evidence="2" key="2">
    <citation type="journal article" date="2024" name="Plant">
        <title>Genomic evolution and insights into agronomic trait innovations of Sesamum species.</title>
        <authorList>
            <person name="Miao H."/>
            <person name="Wang L."/>
            <person name="Qu L."/>
            <person name="Liu H."/>
            <person name="Sun Y."/>
            <person name="Le M."/>
            <person name="Wang Q."/>
            <person name="Wei S."/>
            <person name="Zheng Y."/>
            <person name="Lin W."/>
            <person name="Duan Y."/>
            <person name="Cao H."/>
            <person name="Xiong S."/>
            <person name="Wang X."/>
            <person name="Wei L."/>
            <person name="Li C."/>
            <person name="Ma Q."/>
            <person name="Ju M."/>
            <person name="Zhao R."/>
            <person name="Li G."/>
            <person name="Mu C."/>
            <person name="Tian Q."/>
            <person name="Mei H."/>
            <person name="Zhang T."/>
            <person name="Gao T."/>
            <person name="Zhang H."/>
        </authorList>
    </citation>
    <scope>NUCLEOTIDE SEQUENCE</scope>
    <source>
        <strain evidence="2">K16</strain>
    </source>
</reference>
<evidence type="ECO:0000313" key="2">
    <source>
        <dbReference type="EMBL" id="KAK4406162.1"/>
    </source>
</evidence>
<protein>
    <submittedName>
        <fullName evidence="2">Uncharacterized protein</fullName>
    </submittedName>
</protein>
<comment type="caution">
    <text evidence="2">The sequence shown here is derived from an EMBL/GenBank/DDBJ whole genome shotgun (WGS) entry which is preliminary data.</text>
</comment>
<keyword evidence="3" id="KW-1185">Reference proteome</keyword>
<organism evidence="2 3">
    <name type="scientific">Sesamum angolense</name>
    <dbReference type="NCBI Taxonomy" id="2727404"/>
    <lineage>
        <taxon>Eukaryota</taxon>
        <taxon>Viridiplantae</taxon>
        <taxon>Streptophyta</taxon>
        <taxon>Embryophyta</taxon>
        <taxon>Tracheophyta</taxon>
        <taxon>Spermatophyta</taxon>
        <taxon>Magnoliopsida</taxon>
        <taxon>eudicotyledons</taxon>
        <taxon>Gunneridae</taxon>
        <taxon>Pentapetalae</taxon>
        <taxon>asterids</taxon>
        <taxon>lamiids</taxon>
        <taxon>Lamiales</taxon>
        <taxon>Pedaliaceae</taxon>
        <taxon>Sesamum</taxon>
    </lineage>
</organism>
<proteinExistence type="predicted"/>
<evidence type="ECO:0000313" key="3">
    <source>
        <dbReference type="Proteomes" id="UP001289374"/>
    </source>
</evidence>
<feature type="region of interest" description="Disordered" evidence="1">
    <location>
        <begin position="1"/>
        <end position="36"/>
    </location>
</feature>
<dbReference type="PANTHER" id="PTHR34958">
    <property type="entry name" value="CONDITIONAL LOSS-OF-GROWTH 1"/>
    <property type="match status" value="1"/>
</dbReference>
<accession>A0AAE1X6D9</accession>